<evidence type="ECO:0008006" key="2">
    <source>
        <dbReference type="Google" id="ProtNLM"/>
    </source>
</evidence>
<organism evidence="1">
    <name type="scientific">Glycine soja</name>
    <name type="common">Wild soybean</name>
    <dbReference type="NCBI Taxonomy" id="3848"/>
    <lineage>
        <taxon>Eukaryota</taxon>
        <taxon>Viridiplantae</taxon>
        <taxon>Streptophyta</taxon>
        <taxon>Embryophyta</taxon>
        <taxon>Tracheophyta</taxon>
        <taxon>Spermatophyta</taxon>
        <taxon>Magnoliopsida</taxon>
        <taxon>eudicotyledons</taxon>
        <taxon>Gunneridae</taxon>
        <taxon>Pentapetalae</taxon>
        <taxon>rosids</taxon>
        <taxon>fabids</taxon>
        <taxon>Fabales</taxon>
        <taxon>Fabaceae</taxon>
        <taxon>Papilionoideae</taxon>
        <taxon>50 kb inversion clade</taxon>
        <taxon>NPAAA clade</taxon>
        <taxon>indigoferoid/millettioid clade</taxon>
        <taxon>Phaseoleae</taxon>
        <taxon>Glycine</taxon>
        <taxon>Glycine subgen. Soja</taxon>
    </lineage>
</organism>
<reference evidence="1" key="1">
    <citation type="submission" date="2014-07" db="EMBL/GenBank/DDBJ databases">
        <title>Identification of a novel salt tolerance gene in wild soybean by whole-genome sequencing.</title>
        <authorList>
            <person name="Lam H.-M."/>
            <person name="Qi X."/>
            <person name="Li M.-W."/>
            <person name="Liu X."/>
            <person name="Xie M."/>
            <person name="Ni M."/>
            <person name="Xu X."/>
        </authorList>
    </citation>
    <scope>NUCLEOTIDE SEQUENCE [LARGE SCALE GENOMIC DNA]</scope>
    <source>
        <tissue evidence="1">Root</tissue>
    </source>
</reference>
<dbReference type="CDD" id="cd00303">
    <property type="entry name" value="retropepsin_like"/>
    <property type="match status" value="1"/>
</dbReference>
<feature type="non-terminal residue" evidence="1">
    <location>
        <position position="1"/>
    </location>
</feature>
<dbReference type="Proteomes" id="UP000053555">
    <property type="component" value="Unassembled WGS sequence"/>
</dbReference>
<protein>
    <recommendedName>
        <fullName evidence="2">Aspartic peptidase DDI1-type domain-containing protein</fullName>
    </recommendedName>
</protein>
<dbReference type="AlphaFoldDB" id="A0A0B2PA64"/>
<sequence length="174" mass="19621">LDIFKRLEIIIPFGEALQQMPLYSKFLKDLLTKKGKYIHSDNIVVEGNCSVVIQRILPPKYKDPGSVTIPCFIGAVSVGKALIDLGASINLMPFSMCRRISELKIMPTRMTLQLADRSITRPYGMVEDVLVKVWQFTFPADFVIMDIEEDAEIPLILARPFMLTTNCVVDIEKG</sequence>
<feature type="non-terminal residue" evidence="1">
    <location>
        <position position="174"/>
    </location>
</feature>
<dbReference type="InterPro" id="IPR021109">
    <property type="entry name" value="Peptidase_aspartic_dom_sf"/>
</dbReference>
<gene>
    <name evidence="1" type="ORF">glysoja_039805</name>
</gene>
<dbReference type="Gene3D" id="2.40.70.10">
    <property type="entry name" value="Acid Proteases"/>
    <property type="match status" value="1"/>
</dbReference>
<dbReference type="PANTHER" id="PTHR33067">
    <property type="entry name" value="RNA-DIRECTED DNA POLYMERASE-RELATED"/>
    <property type="match status" value="1"/>
</dbReference>
<evidence type="ECO:0000313" key="1">
    <source>
        <dbReference type="EMBL" id="KHN06096.1"/>
    </source>
</evidence>
<dbReference type="EMBL" id="KN667737">
    <property type="protein sequence ID" value="KHN06096.1"/>
    <property type="molecule type" value="Genomic_DNA"/>
</dbReference>
<proteinExistence type="predicted"/>
<dbReference type="PANTHER" id="PTHR33067:SF35">
    <property type="entry name" value="ASPARTIC PEPTIDASE DDI1-TYPE DOMAIN-CONTAINING PROTEIN"/>
    <property type="match status" value="1"/>
</dbReference>
<name>A0A0B2PA64_GLYSO</name>
<accession>A0A0B2PA64</accession>